<organism evidence="2 3">
    <name type="scientific">Tautonia plasticadhaerens</name>
    <dbReference type="NCBI Taxonomy" id="2527974"/>
    <lineage>
        <taxon>Bacteria</taxon>
        <taxon>Pseudomonadati</taxon>
        <taxon>Planctomycetota</taxon>
        <taxon>Planctomycetia</taxon>
        <taxon>Isosphaerales</taxon>
        <taxon>Isosphaeraceae</taxon>
        <taxon>Tautonia</taxon>
    </lineage>
</organism>
<dbReference type="InterPro" id="IPR053146">
    <property type="entry name" value="QDO-like"/>
</dbReference>
<sequence>MNSIVLRAGEGRTVWVVGDRYTIKAGGEETGGAFALVEAIFPPGGGPPPHIHRREDEAFYVLEGELAFHVDGRDIAAGAGSWVTLAKGSLHHFKNVGDRPARMLIVVTPAGLERYFLEVGRAASDEDGDAVAPTPEDIEKLVAVAPQYGIEIRVPEPA</sequence>
<dbReference type="InterPro" id="IPR011051">
    <property type="entry name" value="RmlC_Cupin_sf"/>
</dbReference>
<proteinExistence type="predicted"/>
<dbReference type="PANTHER" id="PTHR36440">
    <property type="entry name" value="PUTATIVE (AFU_ORTHOLOGUE AFUA_8G07350)-RELATED"/>
    <property type="match status" value="1"/>
</dbReference>
<dbReference type="EC" id="1.13.11.24" evidence="2"/>
<dbReference type="Pfam" id="PF07883">
    <property type="entry name" value="Cupin_2"/>
    <property type="match status" value="1"/>
</dbReference>
<accession>A0A518H7Z1</accession>
<gene>
    <name evidence="2" type="primary">qdoI</name>
    <name evidence="2" type="ORF">ElP_49010</name>
</gene>
<dbReference type="OrthoDB" id="9794183at2"/>
<dbReference type="InterPro" id="IPR013096">
    <property type="entry name" value="Cupin_2"/>
</dbReference>
<dbReference type="KEGG" id="tpla:ElP_49010"/>
<feature type="domain" description="Cupin type-2" evidence="1">
    <location>
        <begin position="39"/>
        <end position="106"/>
    </location>
</feature>
<dbReference type="Proteomes" id="UP000317835">
    <property type="component" value="Chromosome"/>
</dbReference>
<dbReference type="SUPFAM" id="SSF51182">
    <property type="entry name" value="RmlC-like cupins"/>
    <property type="match status" value="1"/>
</dbReference>
<keyword evidence="2" id="KW-0223">Dioxygenase</keyword>
<name>A0A518H7Z1_9BACT</name>
<evidence type="ECO:0000313" key="3">
    <source>
        <dbReference type="Proteomes" id="UP000317835"/>
    </source>
</evidence>
<keyword evidence="2" id="KW-0560">Oxidoreductase</keyword>
<dbReference type="InterPro" id="IPR014710">
    <property type="entry name" value="RmlC-like_jellyroll"/>
</dbReference>
<evidence type="ECO:0000313" key="2">
    <source>
        <dbReference type="EMBL" id="QDV36970.1"/>
    </source>
</evidence>
<dbReference type="AlphaFoldDB" id="A0A518H7Z1"/>
<dbReference type="EMBL" id="CP036426">
    <property type="protein sequence ID" value="QDV36970.1"/>
    <property type="molecule type" value="Genomic_DNA"/>
</dbReference>
<evidence type="ECO:0000259" key="1">
    <source>
        <dbReference type="Pfam" id="PF07883"/>
    </source>
</evidence>
<reference evidence="2 3" key="1">
    <citation type="submission" date="2019-02" db="EMBL/GenBank/DDBJ databases">
        <title>Deep-cultivation of Planctomycetes and their phenomic and genomic characterization uncovers novel biology.</title>
        <authorList>
            <person name="Wiegand S."/>
            <person name="Jogler M."/>
            <person name="Boedeker C."/>
            <person name="Pinto D."/>
            <person name="Vollmers J."/>
            <person name="Rivas-Marin E."/>
            <person name="Kohn T."/>
            <person name="Peeters S.H."/>
            <person name="Heuer A."/>
            <person name="Rast P."/>
            <person name="Oberbeckmann S."/>
            <person name="Bunk B."/>
            <person name="Jeske O."/>
            <person name="Meyerdierks A."/>
            <person name="Storesund J.E."/>
            <person name="Kallscheuer N."/>
            <person name="Luecker S."/>
            <person name="Lage O.M."/>
            <person name="Pohl T."/>
            <person name="Merkel B.J."/>
            <person name="Hornburger P."/>
            <person name="Mueller R.-W."/>
            <person name="Bruemmer F."/>
            <person name="Labrenz M."/>
            <person name="Spormann A.M."/>
            <person name="Op den Camp H."/>
            <person name="Overmann J."/>
            <person name="Amann R."/>
            <person name="Jetten M.S.M."/>
            <person name="Mascher T."/>
            <person name="Medema M.H."/>
            <person name="Devos D.P."/>
            <person name="Kaster A.-K."/>
            <person name="Ovreas L."/>
            <person name="Rohde M."/>
            <person name="Galperin M.Y."/>
            <person name="Jogler C."/>
        </authorList>
    </citation>
    <scope>NUCLEOTIDE SEQUENCE [LARGE SCALE GENOMIC DNA]</scope>
    <source>
        <strain evidence="2 3">ElP</strain>
    </source>
</reference>
<keyword evidence="3" id="KW-1185">Reference proteome</keyword>
<protein>
    <submittedName>
        <fullName evidence="2">Quercetin 2,3-dioxygenase</fullName>
        <ecNumber evidence="2">1.13.11.24</ecNumber>
    </submittedName>
</protein>
<dbReference type="PANTHER" id="PTHR36440:SF1">
    <property type="entry name" value="PUTATIVE (AFU_ORTHOLOGUE AFUA_8G07350)-RELATED"/>
    <property type="match status" value="1"/>
</dbReference>
<dbReference type="RefSeq" id="WP_145274088.1">
    <property type="nucleotide sequence ID" value="NZ_CP036426.1"/>
</dbReference>
<dbReference type="GO" id="GO:0008127">
    <property type="term" value="F:quercetin 2,3-dioxygenase activity"/>
    <property type="evidence" value="ECO:0007669"/>
    <property type="project" value="UniProtKB-EC"/>
</dbReference>
<dbReference type="Gene3D" id="2.60.120.10">
    <property type="entry name" value="Jelly Rolls"/>
    <property type="match status" value="1"/>
</dbReference>